<comment type="caution">
    <text evidence="8">The sequence shown here is derived from an EMBL/GenBank/DDBJ whole genome shotgun (WGS) entry which is preliminary data.</text>
</comment>
<evidence type="ECO:0000256" key="4">
    <source>
        <dbReference type="ARBA" id="ARBA00022989"/>
    </source>
</evidence>
<feature type="transmembrane region" description="Helical" evidence="6">
    <location>
        <begin position="293"/>
        <end position="315"/>
    </location>
</feature>
<dbReference type="CDD" id="cd17328">
    <property type="entry name" value="MFS_spinster_like"/>
    <property type="match status" value="1"/>
</dbReference>
<evidence type="ECO:0000256" key="2">
    <source>
        <dbReference type="ARBA" id="ARBA00022448"/>
    </source>
</evidence>
<feature type="transmembrane region" description="Helical" evidence="6">
    <location>
        <begin position="261"/>
        <end position="281"/>
    </location>
</feature>
<comment type="subcellular location">
    <subcellularLocation>
        <location evidence="1">Membrane</location>
        <topology evidence="1">Multi-pass membrane protein</topology>
    </subcellularLocation>
</comment>
<evidence type="ECO:0000256" key="6">
    <source>
        <dbReference type="SAM" id="Phobius"/>
    </source>
</evidence>
<dbReference type="PANTHER" id="PTHR23505:SF79">
    <property type="entry name" value="PROTEIN SPINSTER"/>
    <property type="match status" value="1"/>
</dbReference>
<accession>A0ABV9F1R4</accession>
<feature type="transmembrane region" description="Helical" evidence="6">
    <location>
        <begin position="140"/>
        <end position="160"/>
    </location>
</feature>
<feature type="transmembrane region" description="Helical" evidence="6">
    <location>
        <begin position="12"/>
        <end position="30"/>
    </location>
</feature>
<dbReference type="Gene3D" id="1.20.1250.20">
    <property type="entry name" value="MFS general substrate transporter like domains"/>
    <property type="match status" value="1"/>
</dbReference>
<protein>
    <submittedName>
        <fullName evidence="8">Spinster family MFS transporter</fullName>
    </submittedName>
</protein>
<feature type="transmembrane region" description="Helical" evidence="6">
    <location>
        <begin position="172"/>
        <end position="192"/>
    </location>
</feature>
<feature type="transmembrane region" description="Helical" evidence="6">
    <location>
        <begin position="223"/>
        <end position="249"/>
    </location>
</feature>
<feature type="transmembrane region" description="Helical" evidence="6">
    <location>
        <begin position="354"/>
        <end position="376"/>
    </location>
</feature>
<evidence type="ECO:0000313" key="8">
    <source>
        <dbReference type="EMBL" id="MFC4595856.1"/>
    </source>
</evidence>
<feature type="domain" description="Major facilitator superfamily (MFS) profile" evidence="7">
    <location>
        <begin position="17"/>
        <end position="415"/>
    </location>
</feature>
<evidence type="ECO:0000256" key="1">
    <source>
        <dbReference type="ARBA" id="ARBA00004141"/>
    </source>
</evidence>
<keyword evidence="5 6" id="KW-0472">Membrane</keyword>
<dbReference type="EMBL" id="JBHSFZ010000058">
    <property type="protein sequence ID" value="MFC4595856.1"/>
    <property type="molecule type" value="Genomic_DNA"/>
</dbReference>
<organism evidence="8 9">
    <name type="scientific">Sphingobium tyrosinilyticum</name>
    <dbReference type="NCBI Taxonomy" id="2715436"/>
    <lineage>
        <taxon>Bacteria</taxon>
        <taxon>Pseudomonadati</taxon>
        <taxon>Pseudomonadota</taxon>
        <taxon>Alphaproteobacteria</taxon>
        <taxon>Sphingomonadales</taxon>
        <taxon>Sphingomonadaceae</taxon>
        <taxon>Sphingobium</taxon>
    </lineage>
</organism>
<dbReference type="Proteomes" id="UP001595957">
    <property type="component" value="Unassembled WGS sequence"/>
</dbReference>
<dbReference type="InterPro" id="IPR044770">
    <property type="entry name" value="MFS_spinster-like"/>
</dbReference>
<feature type="transmembrane region" description="Helical" evidence="6">
    <location>
        <begin position="321"/>
        <end position="342"/>
    </location>
</feature>
<gene>
    <name evidence="8" type="ORF">ACFO3E_16970</name>
</gene>
<dbReference type="InterPro" id="IPR036259">
    <property type="entry name" value="MFS_trans_sf"/>
</dbReference>
<proteinExistence type="predicted"/>
<keyword evidence="3 6" id="KW-0812">Transmembrane</keyword>
<sequence>MRGEAPVRMAPGRAWSAVMLLTLVGVVNIVDRALPGVLVEPIKHDLQLSDTAIGLINGFGFLLVYSLLGIPIARLSDRGAYGLVISSCLGLWSVMTLIGAAAQTGWQLALTRMGVALGEAGSTPGAHAFVARNFAPDRRAAALAVLTLSIPLSHLLSYLGGGLLGAAFGWRATFAFMGIFGLVLGPLVLLLLGRRQPPVAGVAPPVASRSLKPAFGLLRKPSFLLIMIATAFIGIGGYALNVFASAFLMRVHGLTLAQVSVQYGIAAGAAGIVSVLGAGIVADRLSRSDPRWILWVLTAMVALLAPCSFAAFRVAGAREAVLLLALGNVVGVAYLPPAIAAIQRLAPPDTRATASAFLLMFTAIAGGLGPLIAGQISDALEAELGPRALAVAMLVVPLTHMIAGLFYFLASLGFRHDMLAVE</sequence>
<keyword evidence="4 6" id="KW-1133">Transmembrane helix</keyword>
<feature type="transmembrane region" description="Helical" evidence="6">
    <location>
        <begin position="51"/>
        <end position="73"/>
    </location>
</feature>
<reference evidence="9" key="1">
    <citation type="journal article" date="2019" name="Int. J. Syst. Evol. Microbiol.">
        <title>The Global Catalogue of Microorganisms (GCM) 10K type strain sequencing project: providing services to taxonomists for standard genome sequencing and annotation.</title>
        <authorList>
            <consortium name="The Broad Institute Genomics Platform"/>
            <consortium name="The Broad Institute Genome Sequencing Center for Infectious Disease"/>
            <person name="Wu L."/>
            <person name="Ma J."/>
        </authorList>
    </citation>
    <scope>NUCLEOTIDE SEQUENCE [LARGE SCALE GENOMIC DNA]</scope>
    <source>
        <strain evidence="9">NBRC 103632</strain>
    </source>
</reference>
<evidence type="ECO:0000256" key="5">
    <source>
        <dbReference type="ARBA" id="ARBA00023136"/>
    </source>
</evidence>
<dbReference type="InterPro" id="IPR011701">
    <property type="entry name" value="MFS"/>
</dbReference>
<evidence type="ECO:0000313" key="9">
    <source>
        <dbReference type="Proteomes" id="UP001595957"/>
    </source>
</evidence>
<keyword evidence="9" id="KW-1185">Reference proteome</keyword>
<evidence type="ECO:0000256" key="3">
    <source>
        <dbReference type="ARBA" id="ARBA00022692"/>
    </source>
</evidence>
<dbReference type="PROSITE" id="PS50850">
    <property type="entry name" value="MFS"/>
    <property type="match status" value="1"/>
</dbReference>
<feature type="transmembrane region" description="Helical" evidence="6">
    <location>
        <begin position="388"/>
        <end position="409"/>
    </location>
</feature>
<dbReference type="InterPro" id="IPR020846">
    <property type="entry name" value="MFS_dom"/>
</dbReference>
<dbReference type="SUPFAM" id="SSF103473">
    <property type="entry name" value="MFS general substrate transporter"/>
    <property type="match status" value="1"/>
</dbReference>
<dbReference type="RefSeq" id="WP_380806574.1">
    <property type="nucleotide sequence ID" value="NZ_JBHSFZ010000058.1"/>
</dbReference>
<keyword evidence="2" id="KW-0813">Transport</keyword>
<evidence type="ECO:0000259" key="7">
    <source>
        <dbReference type="PROSITE" id="PS50850"/>
    </source>
</evidence>
<name>A0ABV9F1R4_9SPHN</name>
<dbReference type="PANTHER" id="PTHR23505">
    <property type="entry name" value="SPINSTER"/>
    <property type="match status" value="1"/>
</dbReference>
<dbReference type="Pfam" id="PF07690">
    <property type="entry name" value="MFS_1"/>
    <property type="match status" value="1"/>
</dbReference>
<feature type="transmembrane region" description="Helical" evidence="6">
    <location>
        <begin position="79"/>
        <end position="102"/>
    </location>
</feature>